<protein>
    <submittedName>
        <fullName evidence="1">Uncharacterized protein</fullName>
    </submittedName>
</protein>
<name>A0A3S5CQ18_9PLAT</name>
<dbReference type="AlphaFoldDB" id="A0A3S5CQ18"/>
<organism evidence="1 2">
    <name type="scientific">Protopolystoma xenopodis</name>
    <dbReference type="NCBI Taxonomy" id="117903"/>
    <lineage>
        <taxon>Eukaryota</taxon>
        <taxon>Metazoa</taxon>
        <taxon>Spiralia</taxon>
        <taxon>Lophotrochozoa</taxon>
        <taxon>Platyhelminthes</taxon>
        <taxon>Monogenea</taxon>
        <taxon>Polyopisthocotylea</taxon>
        <taxon>Polystomatidea</taxon>
        <taxon>Polystomatidae</taxon>
        <taxon>Protopolystoma</taxon>
    </lineage>
</organism>
<accession>A0A3S5CQ18</accession>
<evidence type="ECO:0000313" key="2">
    <source>
        <dbReference type="Proteomes" id="UP000784294"/>
    </source>
</evidence>
<proteinExistence type="predicted"/>
<dbReference type="EMBL" id="CAAALY010259373">
    <property type="protein sequence ID" value="VEL38892.1"/>
    <property type="molecule type" value="Genomic_DNA"/>
</dbReference>
<dbReference type="Proteomes" id="UP000784294">
    <property type="component" value="Unassembled WGS sequence"/>
</dbReference>
<gene>
    <name evidence="1" type="ORF">PXEA_LOCUS32332</name>
</gene>
<reference evidence="1" key="1">
    <citation type="submission" date="2018-11" db="EMBL/GenBank/DDBJ databases">
        <authorList>
            <consortium name="Pathogen Informatics"/>
        </authorList>
    </citation>
    <scope>NUCLEOTIDE SEQUENCE</scope>
</reference>
<keyword evidence="2" id="KW-1185">Reference proteome</keyword>
<sequence>MNPESGNVEMRRSWLLPVLGRVKNTQHPGNLDFLADRLLTLADRAVIVAQHVAAHSVKSRAIIVRLALRLAQDIWRYSIGATLSGLACSAKASPLGGWGRLRSSGLGRRLACQLISAPALTSCLLRAITCLATQAARHAALVGASDQSCGIGIDSGLLQGTTTEDGRPFYSHLHLLSKLVPNLFH</sequence>
<comment type="caution">
    <text evidence="1">The sequence shown here is derived from an EMBL/GenBank/DDBJ whole genome shotgun (WGS) entry which is preliminary data.</text>
</comment>
<evidence type="ECO:0000313" key="1">
    <source>
        <dbReference type="EMBL" id="VEL38892.1"/>
    </source>
</evidence>